<organism evidence="1 2">
    <name type="scientific">Raphidocelis subcapitata</name>
    <dbReference type="NCBI Taxonomy" id="307507"/>
    <lineage>
        <taxon>Eukaryota</taxon>
        <taxon>Viridiplantae</taxon>
        <taxon>Chlorophyta</taxon>
        <taxon>core chlorophytes</taxon>
        <taxon>Chlorophyceae</taxon>
        <taxon>CS clade</taxon>
        <taxon>Sphaeropleales</taxon>
        <taxon>Selenastraceae</taxon>
        <taxon>Raphidocelis</taxon>
    </lineage>
</organism>
<dbReference type="AlphaFoldDB" id="A0A2V0PIK4"/>
<evidence type="ECO:0000313" key="1">
    <source>
        <dbReference type="EMBL" id="GBF98852.1"/>
    </source>
</evidence>
<dbReference type="Proteomes" id="UP000247498">
    <property type="component" value="Unassembled WGS sequence"/>
</dbReference>
<reference evidence="1 2" key="1">
    <citation type="journal article" date="2018" name="Sci. Rep.">
        <title>Raphidocelis subcapitata (=Pseudokirchneriella subcapitata) provides an insight into genome evolution and environmental adaptations in the Sphaeropleales.</title>
        <authorList>
            <person name="Suzuki S."/>
            <person name="Yamaguchi H."/>
            <person name="Nakajima N."/>
            <person name="Kawachi M."/>
        </authorList>
    </citation>
    <scope>NUCLEOTIDE SEQUENCE [LARGE SCALE GENOMIC DNA]</scope>
    <source>
        <strain evidence="1 2">NIES-35</strain>
    </source>
</reference>
<comment type="caution">
    <text evidence="1">The sequence shown here is derived from an EMBL/GenBank/DDBJ whole genome shotgun (WGS) entry which is preliminary data.</text>
</comment>
<name>A0A2V0PIK4_9CHLO</name>
<proteinExistence type="predicted"/>
<gene>
    <name evidence="1" type="ORF">Rsub_11456</name>
</gene>
<dbReference type="OrthoDB" id="541172at2759"/>
<dbReference type="InParanoid" id="A0A2V0PIK4"/>
<accession>A0A2V0PIK4</accession>
<protein>
    <submittedName>
        <fullName evidence="1">Uncharacterized protein</fullName>
    </submittedName>
</protein>
<evidence type="ECO:0000313" key="2">
    <source>
        <dbReference type="Proteomes" id="UP000247498"/>
    </source>
</evidence>
<keyword evidence="2" id="KW-1185">Reference proteome</keyword>
<dbReference type="EMBL" id="BDRX01000137">
    <property type="protein sequence ID" value="GBF98852.1"/>
    <property type="molecule type" value="Genomic_DNA"/>
</dbReference>
<sequence length="211" mass="22662">MQPDMLCWGTNQGPLLKRNKCRNLACELAVPNCVGDFIGGACVGTVVALTDDYDPSMRRWLGAPCLQPLPAGLPLSREGKIAMGPAAKYAAKLWGICNCASPIAALGRLLLRDCSGPFCAILRRMNAPKKPIFDMALPSFDLSRLGVLLSPEHARGNGTSAVGGFFQQAFKQRDLPKLPHPPRLNISLPQLPQMPTLAPLLARAGIRGPRT</sequence>